<feature type="transmembrane region" description="Helical" evidence="1">
    <location>
        <begin position="209"/>
        <end position="228"/>
    </location>
</feature>
<proteinExistence type="predicted"/>
<gene>
    <name evidence="2" type="ORF">GONAM_22_00090</name>
</gene>
<evidence type="ECO:0000313" key="2">
    <source>
        <dbReference type="EMBL" id="GAC01034.1"/>
    </source>
</evidence>
<accession>K6VXQ7</accession>
<dbReference type="EMBL" id="BAHE01000022">
    <property type="protein sequence ID" value="GAC01034.1"/>
    <property type="molecule type" value="Genomic_DNA"/>
</dbReference>
<keyword evidence="1" id="KW-0472">Membrane</keyword>
<dbReference type="Pfam" id="PF06772">
    <property type="entry name" value="LtrA"/>
    <property type="match status" value="1"/>
</dbReference>
<evidence type="ECO:0000256" key="1">
    <source>
        <dbReference type="SAM" id="Phobius"/>
    </source>
</evidence>
<feature type="transmembrane region" description="Helical" evidence="1">
    <location>
        <begin position="281"/>
        <end position="301"/>
    </location>
</feature>
<feature type="transmembrane region" description="Helical" evidence="1">
    <location>
        <begin position="169"/>
        <end position="189"/>
    </location>
</feature>
<comment type="caution">
    <text evidence="2">The sequence shown here is derived from an EMBL/GenBank/DDBJ whole genome shotgun (WGS) entry which is preliminary data.</text>
</comment>
<feature type="transmembrane region" description="Helical" evidence="1">
    <location>
        <begin position="113"/>
        <end position="131"/>
    </location>
</feature>
<name>K6VXQ7_9ACTN</name>
<keyword evidence="3" id="KW-1185">Reference proteome</keyword>
<dbReference type="AlphaFoldDB" id="K6VXQ7"/>
<dbReference type="RefSeq" id="WP_006867212.1">
    <property type="nucleotide sequence ID" value="NZ_BAHE01000022.1"/>
</dbReference>
<feature type="transmembrane region" description="Helical" evidence="1">
    <location>
        <begin position="143"/>
        <end position="163"/>
    </location>
</feature>
<dbReference type="Proteomes" id="UP000035058">
    <property type="component" value="Unassembled WGS sequence"/>
</dbReference>
<feature type="transmembrane region" description="Helical" evidence="1">
    <location>
        <begin position="313"/>
        <end position="335"/>
    </location>
</feature>
<feature type="transmembrane region" description="Helical" evidence="1">
    <location>
        <begin position="240"/>
        <end position="260"/>
    </location>
</feature>
<dbReference type="PANTHER" id="PTHR36840:SF1">
    <property type="entry name" value="BLL5714 PROTEIN"/>
    <property type="match status" value="1"/>
</dbReference>
<feature type="transmembrane region" description="Helical" evidence="1">
    <location>
        <begin position="342"/>
        <end position="363"/>
    </location>
</feature>
<dbReference type="InterPro" id="IPR010640">
    <property type="entry name" value="Low_temperature_requirement_A"/>
</dbReference>
<feature type="transmembrane region" description="Helical" evidence="1">
    <location>
        <begin position="369"/>
        <end position="386"/>
    </location>
</feature>
<organism evidence="2 3">
    <name type="scientific">Gordonia namibiensis NBRC 108229</name>
    <dbReference type="NCBI Taxonomy" id="1208314"/>
    <lineage>
        <taxon>Bacteria</taxon>
        <taxon>Bacillati</taxon>
        <taxon>Actinomycetota</taxon>
        <taxon>Actinomycetes</taxon>
        <taxon>Mycobacteriales</taxon>
        <taxon>Gordoniaceae</taxon>
        <taxon>Gordonia</taxon>
    </lineage>
</organism>
<sequence>MTGRDPHQDGRVATGLELFYDLVFVVGFSVATTLAGHQFAEAHYTAAFIGFFLCTFSAIWAWINFAWFASAFDTDDWVFRVVTLVQMIGVAIIAVGMPPVFDSVAGGGDIDNRILILGYIVMRVGMVIQWLRAASQSERCRRACLIYAVATVVAQIWWVAVLIAHLPLVMTVVAMLIGVLIELTGPVIAETRTAGTPWHAHHIAERYSLLTIVTLGEGVVGVVALLGAQVAVDGWTLDTAILGFATMTTTFAMWWIYSAVPTGDVLHARREKSFAWGYGHIVLFMAAVGVGVGLHVAALYLEHHAVLDDALVVASLAIPLVVFCLGVVAMEGYLLGFDGFSLVQALAVVATVAAAMLLCLAGLLVITTIVVASLAPVVMVIVDEAFGTARRERAVRELTGA</sequence>
<feature type="transmembrane region" description="Helical" evidence="1">
    <location>
        <begin position="77"/>
        <end position="101"/>
    </location>
</feature>
<protein>
    <recommendedName>
        <fullName evidence="4">Low temperature requirement protein A</fullName>
    </recommendedName>
</protein>
<feature type="transmembrane region" description="Helical" evidence="1">
    <location>
        <begin position="42"/>
        <end position="65"/>
    </location>
</feature>
<keyword evidence="1" id="KW-0812">Transmembrane</keyword>
<feature type="transmembrane region" description="Helical" evidence="1">
    <location>
        <begin position="12"/>
        <end position="36"/>
    </location>
</feature>
<evidence type="ECO:0000313" key="3">
    <source>
        <dbReference type="Proteomes" id="UP000035058"/>
    </source>
</evidence>
<reference evidence="2 3" key="1">
    <citation type="submission" date="2012-08" db="EMBL/GenBank/DDBJ databases">
        <title>Whole genome shotgun sequence of Gordonia namibiensis NBRC 108229.</title>
        <authorList>
            <person name="Isaki-Nakamura S."/>
            <person name="Hosoyama A."/>
            <person name="Tsuchikane K."/>
            <person name="Katsumata H."/>
            <person name="Baba S."/>
            <person name="Yamazaki S."/>
            <person name="Fujita N."/>
        </authorList>
    </citation>
    <scope>NUCLEOTIDE SEQUENCE [LARGE SCALE GENOMIC DNA]</scope>
    <source>
        <strain evidence="2 3">NBRC 108229</strain>
    </source>
</reference>
<dbReference type="PANTHER" id="PTHR36840">
    <property type="entry name" value="BLL5714 PROTEIN"/>
    <property type="match status" value="1"/>
</dbReference>
<keyword evidence="1" id="KW-1133">Transmembrane helix</keyword>
<evidence type="ECO:0008006" key="4">
    <source>
        <dbReference type="Google" id="ProtNLM"/>
    </source>
</evidence>